<evidence type="ECO:0000313" key="3">
    <source>
        <dbReference type="EMBL" id="KKS70779.1"/>
    </source>
</evidence>
<dbReference type="InterPro" id="IPR052354">
    <property type="entry name" value="Cell_Wall_Dynamics_Protein"/>
</dbReference>
<dbReference type="PANTHER" id="PTHR34408:SF1">
    <property type="entry name" value="GLYCOSYL HYDROLASE FAMILY 19 DOMAIN-CONTAINING PROTEIN HI_1415"/>
    <property type="match status" value="1"/>
</dbReference>
<evidence type="ECO:0000313" key="4">
    <source>
        <dbReference type="Proteomes" id="UP000033867"/>
    </source>
</evidence>
<keyword evidence="1" id="KW-0732">Signal</keyword>
<dbReference type="PROSITE" id="PS51781">
    <property type="entry name" value="SH3B"/>
    <property type="match status" value="1"/>
</dbReference>
<sequence length="408" mass="44062">MPQIDLSKKIVFTSILTIAFLVFAATPAPTHAAETPEGYTPITWVGESGIQSFIKAPESAGYIDYITVIDLTKNDIKLISTSTPRVYGGAAISPFSDVLTKNWLFARAVVESFKKGHPEAKFIWNAPFFNVEMSTTVLSLGLKSSDAEGPFINSGARSEPDMAQPRRMLIIDNTEHRAKIADFDATVFVNEGDQAVEGFDPFGVPSNKAAQASRVYLGVRNDGKELIVYCSKSASNQEASNGLLSAGVLPEYQIQVDGGGSATCGYNLPGQYFVEPGRAVPHIMGAIPSVEKGTVTINNLNVRTGAGANNPAVRKLPLGAEVTMYEVKNGWVRISDTEWVSASYIKKIQTLPYSAKVTVANLNVRSGAGSSFAVMRKLALGEVVQVHEEKNGWLRISPSEWVMGTYVE</sequence>
<comment type="caution">
    <text evidence="3">The sequence shown here is derived from an EMBL/GenBank/DDBJ whole genome shotgun (WGS) entry which is preliminary data.</text>
</comment>
<dbReference type="PATRIC" id="fig|1619052.3.peg.871"/>
<dbReference type="PANTHER" id="PTHR34408">
    <property type="entry name" value="FAMILY PROTEIN, PUTATIVE-RELATED"/>
    <property type="match status" value="1"/>
</dbReference>
<organism evidence="3 4">
    <name type="scientific">Candidatus Magasanikbacteria bacterium GW2011_GWE2_42_7</name>
    <dbReference type="NCBI Taxonomy" id="1619052"/>
    <lineage>
        <taxon>Bacteria</taxon>
        <taxon>Candidatus Magasanikiibacteriota</taxon>
    </lineage>
</organism>
<proteinExistence type="predicted"/>
<feature type="chain" id="PRO_5002536085" description="SH3b domain-containing protein" evidence="1">
    <location>
        <begin position="25"/>
        <end position="408"/>
    </location>
</feature>
<dbReference type="EMBL" id="LCEK01000044">
    <property type="protein sequence ID" value="KKS70779.1"/>
    <property type="molecule type" value="Genomic_DNA"/>
</dbReference>
<dbReference type="Gene3D" id="2.30.30.40">
    <property type="entry name" value="SH3 Domains"/>
    <property type="match status" value="2"/>
</dbReference>
<name>A0A0G1BC70_9BACT</name>
<reference evidence="3 4" key="1">
    <citation type="journal article" date="2015" name="Nature">
        <title>rRNA introns, odd ribosomes, and small enigmatic genomes across a large radiation of phyla.</title>
        <authorList>
            <person name="Brown C.T."/>
            <person name="Hug L.A."/>
            <person name="Thomas B.C."/>
            <person name="Sharon I."/>
            <person name="Castelle C.J."/>
            <person name="Singh A."/>
            <person name="Wilkins M.J."/>
            <person name="Williams K.H."/>
            <person name="Banfield J.F."/>
        </authorList>
    </citation>
    <scope>NUCLEOTIDE SEQUENCE [LARGE SCALE GENOMIC DNA]</scope>
</reference>
<dbReference type="SMART" id="SM00287">
    <property type="entry name" value="SH3b"/>
    <property type="match status" value="2"/>
</dbReference>
<accession>A0A0G1BC70</accession>
<gene>
    <name evidence="3" type="ORF">UV42_C0044G0004</name>
</gene>
<dbReference type="Proteomes" id="UP000033867">
    <property type="component" value="Unassembled WGS sequence"/>
</dbReference>
<dbReference type="AlphaFoldDB" id="A0A0G1BC70"/>
<dbReference type="Pfam" id="PF08239">
    <property type="entry name" value="SH3_3"/>
    <property type="match status" value="2"/>
</dbReference>
<evidence type="ECO:0000259" key="2">
    <source>
        <dbReference type="PROSITE" id="PS51781"/>
    </source>
</evidence>
<evidence type="ECO:0000256" key="1">
    <source>
        <dbReference type="SAM" id="SignalP"/>
    </source>
</evidence>
<feature type="domain" description="SH3b" evidence="2">
    <location>
        <begin position="290"/>
        <end position="354"/>
    </location>
</feature>
<feature type="signal peptide" evidence="1">
    <location>
        <begin position="1"/>
        <end position="24"/>
    </location>
</feature>
<protein>
    <recommendedName>
        <fullName evidence="2">SH3b domain-containing protein</fullName>
    </recommendedName>
</protein>
<dbReference type="InterPro" id="IPR003646">
    <property type="entry name" value="SH3-like_bac-type"/>
</dbReference>